<proteinExistence type="predicted"/>
<evidence type="ECO:0000313" key="6">
    <source>
        <dbReference type="Proteomes" id="UP000198406"/>
    </source>
</evidence>
<keyword evidence="3" id="KW-0378">Hydrolase</keyword>
<dbReference type="AlphaFoldDB" id="A0A1Z5K3U9"/>
<dbReference type="PROSITE" id="PS50830">
    <property type="entry name" value="TNASE_3"/>
    <property type="match status" value="1"/>
</dbReference>
<keyword evidence="1" id="KW-0540">Nuclease</keyword>
<dbReference type="EMBL" id="BDSP01000153">
    <property type="protein sequence ID" value="GAX20924.1"/>
    <property type="molecule type" value="Genomic_DNA"/>
</dbReference>
<dbReference type="GO" id="GO:0004519">
    <property type="term" value="F:endonuclease activity"/>
    <property type="evidence" value="ECO:0007669"/>
    <property type="project" value="UniProtKB-KW"/>
</dbReference>
<dbReference type="GO" id="GO:0016787">
    <property type="term" value="F:hydrolase activity"/>
    <property type="evidence" value="ECO:0007669"/>
    <property type="project" value="UniProtKB-KW"/>
</dbReference>
<gene>
    <name evidence="5" type="ORF">FisN_1Lu419</name>
</gene>
<dbReference type="GO" id="GO:0005737">
    <property type="term" value="C:cytoplasm"/>
    <property type="evidence" value="ECO:0007669"/>
    <property type="project" value="TreeGrafter"/>
</dbReference>
<protein>
    <recommendedName>
        <fullName evidence="4">TNase-like domain-containing protein</fullName>
    </recommendedName>
</protein>
<keyword evidence="2" id="KW-0255">Endonuclease</keyword>
<dbReference type="Pfam" id="PF00565">
    <property type="entry name" value="SNase"/>
    <property type="match status" value="1"/>
</dbReference>
<evidence type="ECO:0000256" key="2">
    <source>
        <dbReference type="ARBA" id="ARBA00022759"/>
    </source>
</evidence>
<feature type="domain" description="TNase-like" evidence="4">
    <location>
        <begin position="27"/>
        <end position="181"/>
    </location>
</feature>
<dbReference type="Proteomes" id="UP000198406">
    <property type="component" value="Unassembled WGS sequence"/>
</dbReference>
<accession>A0A1Z5K3U9</accession>
<dbReference type="InParanoid" id="A0A1Z5K3U9"/>
<dbReference type="SMART" id="SM00318">
    <property type="entry name" value="SNc"/>
    <property type="match status" value="1"/>
</dbReference>
<dbReference type="Gene3D" id="2.40.50.90">
    <property type="match status" value="1"/>
</dbReference>
<comment type="caution">
    <text evidence="5">The sequence shown here is derived from an EMBL/GenBank/DDBJ whole genome shotgun (WGS) entry which is preliminary data.</text>
</comment>
<evidence type="ECO:0000259" key="4">
    <source>
        <dbReference type="PROSITE" id="PS50830"/>
    </source>
</evidence>
<dbReference type="OrthoDB" id="430293at2759"/>
<sequence length="198" mass="22286">MARSGSSWKRIASIADISSSKMGPTSPFLRGRVVSVSDGDTFRFLHVPTRFHSSQLGNQKLADVTLPIRICTIDTPETAKFGKQGQPFGDEAKNYLKAMIMDRIVKVRVLEKDQYGRGVAEVYQSGRFFGWPRKYIDQEMLKAGLAEVYVGAGAVYGHKKKEAYLQIQAKAERRKVGMWSLNNRESAAEFKLRMKSET</sequence>
<evidence type="ECO:0000256" key="3">
    <source>
        <dbReference type="ARBA" id="ARBA00022801"/>
    </source>
</evidence>
<evidence type="ECO:0000313" key="5">
    <source>
        <dbReference type="EMBL" id="GAX20924.1"/>
    </source>
</evidence>
<keyword evidence="6" id="KW-1185">Reference proteome</keyword>
<dbReference type="InterPro" id="IPR035437">
    <property type="entry name" value="SNase_OB-fold_sf"/>
</dbReference>
<reference evidence="5 6" key="1">
    <citation type="journal article" date="2015" name="Plant Cell">
        <title>Oil accumulation by the oleaginous diatom Fistulifera solaris as revealed by the genome and transcriptome.</title>
        <authorList>
            <person name="Tanaka T."/>
            <person name="Maeda Y."/>
            <person name="Veluchamy A."/>
            <person name="Tanaka M."/>
            <person name="Abida H."/>
            <person name="Marechal E."/>
            <person name="Bowler C."/>
            <person name="Muto M."/>
            <person name="Sunaga Y."/>
            <person name="Tanaka M."/>
            <person name="Yoshino T."/>
            <person name="Taniguchi T."/>
            <person name="Fukuda Y."/>
            <person name="Nemoto M."/>
            <person name="Matsumoto M."/>
            <person name="Wong P.S."/>
            <person name="Aburatani S."/>
            <person name="Fujibuchi W."/>
        </authorList>
    </citation>
    <scope>NUCLEOTIDE SEQUENCE [LARGE SCALE GENOMIC DNA]</scope>
    <source>
        <strain evidence="5 6">JPCC DA0580</strain>
    </source>
</reference>
<evidence type="ECO:0000256" key="1">
    <source>
        <dbReference type="ARBA" id="ARBA00022722"/>
    </source>
</evidence>
<dbReference type="SUPFAM" id="SSF50199">
    <property type="entry name" value="Staphylococcal nuclease"/>
    <property type="match status" value="1"/>
</dbReference>
<name>A0A1Z5K3U9_FISSO</name>
<organism evidence="5 6">
    <name type="scientific">Fistulifera solaris</name>
    <name type="common">Oleaginous diatom</name>
    <dbReference type="NCBI Taxonomy" id="1519565"/>
    <lineage>
        <taxon>Eukaryota</taxon>
        <taxon>Sar</taxon>
        <taxon>Stramenopiles</taxon>
        <taxon>Ochrophyta</taxon>
        <taxon>Bacillariophyta</taxon>
        <taxon>Bacillariophyceae</taxon>
        <taxon>Bacillariophycidae</taxon>
        <taxon>Naviculales</taxon>
        <taxon>Naviculaceae</taxon>
        <taxon>Fistulifera</taxon>
    </lineage>
</organism>
<dbReference type="PANTHER" id="PTHR12302:SF3">
    <property type="entry name" value="SERINE_THREONINE-PROTEIN KINASE 31"/>
    <property type="match status" value="1"/>
</dbReference>
<dbReference type="InterPro" id="IPR016071">
    <property type="entry name" value="Staphylococal_nuclease_OB-fold"/>
</dbReference>
<dbReference type="PANTHER" id="PTHR12302">
    <property type="entry name" value="EBNA2 BINDING PROTEIN P100"/>
    <property type="match status" value="1"/>
</dbReference>